<keyword evidence="2" id="KW-0560">Oxidoreductase</keyword>
<evidence type="ECO:0000313" key="4">
    <source>
        <dbReference type="EMBL" id="PNW74144.1"/>
    </source>
</evidence>
<organism evidence="4 5">
    <name type="scientific">Chlamydomonas reinhardtii</name>
    <name type="common">Chlamydomonas smithii</name>
    <dbReference type="NCBI Taxonomy" id="3055"/>
    <lineage>
        <taxon>Eukaryota</taxon>
        <taxon>Viridiplantae</taxon>
        <taxon>Chlorophyta</taxon>
        <taxon>core chlorophytes</taxon>
        <taxon>Chlorophyceae</taxon>
        <taxon>CS clade</taxon>
        <taxon>Chlamydomonadales</taxon>
        <taxon>Chlamydomonadaceae</taxon>
        <taxon>Chlamydomonas</taxon>
    </lineage>
</organism>
<protein>
    <submittedName>
        <fullName evidence="4">Uncharacterized protein</fullName>
    </submittedName>
</protein>
<dbReference type="STRING" id="3055.A8HUP3"/>
<accession>A8HUP3</accession>
<dbReference type="GO" id="GO:0010024">
    <property type="term" value="P:phytochromobilin biosynthetic process"/>
    <property type="evidence" value="ECO:0007669"/>
    <property type="project" value="InterPro"/>
</dbReference>
<dbReference type="HOGENOM" id="CLU_490364_0_0_1"/>
<dbReference type="EMDB" id="EMD-38589"/>
<dbReference type="EMDB" id="EMD-38590"/>
<evidence type="ECO:0007829" key="7">
    <source>
        <dbReference type="PDB" id="8XQW"/>
    </source>
</evidence>
<gene>
    <name evidence="4" type="ORF">CHLRE_13g587100v5</name>
</gene>
<dbReference type="eggNOG" id="ENOG502S6B2">
    <property type="taxonomic scope" value="Eukaryota"/>
</dbReference>
<dbReference type="EMBL" id="CM008974">
    <property type="protein sequence ID" value="PNW74144.1"/>
    <property type="molecule type" value="Genomic_DNA"/>
</dbReference>
<keyword evidence="6 7" id="KW-0002">3D-structure</keyword>
<evidence type="ECO:0000313" key="5">
    <source>
        <dbReference type="Proteomes" id="UP000006906"/>
    </source>
</evidence>
<dbReference type="Gramene" id="PNW74144">
    <property type="protein sequence ID" value="PNW74144"/>
    <property type="gene ID" value="CHLRE_13g587100v5"/>
</dbReference>
<dbReference type="AlphaFoldDB" id="A8HUP3"/>
<dbReference type="PANTHER" id="PTHR34557:SF1">
    <property type="entry name" value="PHYTOCHROMOBILIN:FERREDOXIN OXIDOREDUCTASE, CHLOROPLASTIC"/>
    <property type="match status" value="1"/>
</dbReference>
<dbReference type="PANTHER" id="PTHR34557">
    <property type="entry name" value="PHYTOCHROMOBILIN:FERREDOXIN OXIDOREDUCTASE, CHLOROPLASTIC"/>
    <property type="match status" value="1"/>
</dbReference>
<dbReference type="GO" id="GO:0050897">
    <property type="term" value="F:cobalt ion binding"/>
    <property type="evidence" value="ECO:0007669"/>
    <property type="project" value="InterPro"/>
</dbReference>
<dbReference type="GeneID" id="5719426"/>
<reference evidence="6" key="3">
    <citation type="journal article" date="2024" name="Mol. Plant">
        <title>Architecture of the ATP-driven motor for protein import into chloroplasts.</title>
        <authorList>
            <person name="Wang N."/>
            <person name="Xing J."/>
            <person name="Su X."/>
            <person name="Pan J."/>
            <person name="Chen H."/>
            <person name="Shi L."/>
            <person name="Si L."/>
            <person name="Yang W."/>
            <person name="Li M."/>
        </authorList>
    </citation>
    <scope>STRUCTURE BY ELECTRON MICROSCOPY (3.20 ANGSTROMS) OF 1-555</scope>
    <scope>DISULFIDE BONDS</scope>
</reference>
<dbReference type="Pfam" id="PF05996">
    <property type="entry name" value="Fe_bilin_red"/>
    <property type="match status" value="1"/>
</dbReference>
<dbReference type="OrthoDB" id="496703at2759"/>
<feature type="region of interest" description="Disordered" evidence="3">
    <location>
        <begin position="35"/>
        <end position="73"/>
    </location>
</feature>
<proteinExistence type="evidence at protein level"/>
<evidence type="ECO:0000256" key="1">
    <source>
        <dbReference type="ARBA" id="ARBA00006908"/>
    </source>
</evidence>
<dbReference type="SMR" id="A8HUP3"/>
<dbReference type="PDB" id="8XKS">
    <property type="method" value="EM"/>
    <property type="resolution" value="3.20 A"/>
    <property type="chains" value="P=1-555"/>
</dbReference>
<dbReference type="RefSeq" id="XP_001693622.1">
    <property type="nucleotide sequence ID" value="XM_001693570.2"/>
</dbReference>
<dbReference type="EMDB" id="EMD-38424"/>
<dbReference type="PaxDb" id="3055-EDP08876"/>
<dbReference type="InterPro" id="IPR009249">
    <property type="entry name" value="Ferredoxin-dep_bilin_Rdtase"/>
</dbReference>
<dbReference type="CD-CODE" id="EA8B71D1">
    <property type="entry name" value="Pyrenoid"/>
</dbReference>
<dbReference type="PDB" id="8XQW">
    <property type="method" value="EM"/>
    <property type="resolution" value="2.90 A"/>
    <property type="chains" value="H=1-555"/>
</dbReference>
<reference evidence="7 8" key="2">
    <citation type="journal article" date="2024" name="Cell">
        <title>Conservation and specialization of the Ycf2-FtsHi chloroplast protein import motor in green algae.</title>
        <authorList>
            <person name="Liang K."/>
            <person name="Zhan X."/>
            <person name="Li Y."/>
            <person name="Yang Y."/>
            <person name="Xie Y."/>
            <person name="Jin Z."/>
            <person name="Xu X."/>
            <person name="Zhang W."/>
            <person name="Lu Y."/>
            <person name="Zhang S."/>
            <person name="Zou Y."/>
            <person name="Feng S."/>
            <person name="Wu J."/>
            <person name="Yan Z."/>
        </authorList>
    </citation>
    <scope>STRUCTURE BY ELECTRON MICROSCOPY (2.80 ANGSTROMS) OF 1-555</scope>
    <scope>DISULFIDE BONDS</scope>
</reference>
<sequence>MMSSIPKSIGAQRSAASTRAHALARPVVLAPAASIPARSQGVTSTSGRCLAPPPRAAAGAGAPGTAGPTNAGAAAHEVEVDAVESPLSPEDIMRLVQQHEDVAAAAESEQLVAQFRDDPQGLYEYVNRAYAEGPRRVTTPISLLQEEITGAVTESYPAAVANDIIGMGSWRLKDDVDPVIEFLVARLEGCWREILDTDLCLYPREKWKEQGWDLVDSMDPHQELEGFSYADIPDPAKGEAGYPRLQLENRVYCSKVFRKLHVEVGLRQDGLQVLHVVVYPRYSYDMPIFGMDIVMVDGRVTLAVVDCCPVRADLKLQPHYMETMALLQRTFLEGTDPALRRIPEWGSKIFSPLALCITPSGPEELAAFAKYAVALHRAYLTMSLNAVPVVAGPGDRREAARLQEIQDGQKRFCDNQLVNKKTRRVLEVAMGVEWTEAYMSQLMFDFDPKYEPPYFDASFEKLYTYFDENPSFGEMADEAMELERGAEAERANETMAAALSGRSVSREKLAMAMGFLFQNDATFRAAVQTLSGGQVDGNIEERLTDDLMQLLERSEA</sequence>
<dbReference type="Proteomes" id="UP000006906">
    <property type="component" value="Chromosome 13"/>
</dbReference>
<dbReference type="InParanoid" id="A8HUP3"/>
<keyword evidence="5" id="KW-1185">Reference proteome</keyword>
<feature type="disulfide bond" evidence="6 7">
    <location>
        <begin position="200"/>
        <end position="253"/>
    </location>
</feature>
<name>A8HUP3_CHLRE</name>
<dbReference type="KEGG" id="cre:CHLRE_13g587100v5"/>
<evidence type="ECO:0007829" key="6">
    <source>
        <dbReference type="PDB" id="8XKS"/>
    </source>
</evidence>
<feature type="compositionally biased region" description="Low complexity" evidence="3">
    <location>
        <begin position="56"/>
        <end position="73"/>
    </location>
</feature>
<reference evidence="4 5" key="1">
    <citation type="journal article" date="2007" name="Science">
        <title>The Chlamydomonas genome reveals the evolution of key animal and plant functions.</title>
        <authorList>
            <person name="Merchant S.S."/>
            <person name="Prochnik S.E."/>
            <person name="Vallon O."/>
            <person name="Harris E.H."/>
            <person name="Karpowicz S.J."/>
            <person name="Witman G.B."/>
            <person name="Terry A."/>
            <person name="Salamov A."/>
            <person name="Fritz-Laylin L.K."/>
            <person name="Marechal-Drouard L."/>
            <person name="Marshall W.F."/>
            <person name="Qu L.H."/>
            <person name="Nelson D.R."/>
            <person name="Sanderfoot A.A."/>
            <person name="Spalding M.H."/>
            <person name="Kapitonov V.V."/>
            <person name="Ren Q."/>
            <person name="Ferris P."/>
            <person name="Lindquist E."/>
            <person name="Shapiro H."/>
            <person name="Lucas S.M."/>
            <person name="Grimwood J."/>
            <person name="Schmutz J."/>
            <person name="Cardol P."/>
            <person name="Cerutti H."/>
            <person name="Chanfreau G."/>
            <person name="Chen C.L."/>
            <person name="Cognat V."/>
            <person name="Croft M.T."/>
            <person name="Dent R."/>
            <person name="Dutcher S."/>
            <person name="Fernandez E."/>
            <person name="Fukuzawa H."/>
            <person name="Gonzalez-Ballester D."/>
            <person name="Gonzalez-Halphen D."/>
            <person name="Hallmann A."/>
            <person name="Hanikenne M."/>
            <person name="Hippler M."/>
            <person name="Inwood W."/>
            <person name="Jabbari K."/>
            <person name="Kalanon M."/>
            <person name="Kuras R."/>
            <person name="Lefebvre P.A."/>
            <person name="Lemaire S.D."/>
            <person name="Lobanov A.V."/>
            <person name="Lohr M."/>
            <person name="Manuell A."/>
            <person name="Meier I."/>
            <person name="Mets L."/>
            <person name="Mittag M."/>
            <person name="Mittelmeier T."/>
            <person name="Moroney J.V."/>
            <person name="Moseley J."/>
            <person name="Napoli C."/>
            <person name="Nedelcu A.M."/>
            <person name="Niyogi K."/>
            <person name="Novoselov S.V."/>
            <person name="Paulsen I.T."/>
            <person name="Pazour G."/>
            <person name="Purton S."/>
            <person name="Ral J.P."/>
            <person name="Riano-Pachon D.M."/>
            <person name="Riekhof W."/>
            <person name="Rymarquis L."/>
            <person name="Schroda M."/>
            <person name="Stern D."/>
            <person name="Umen J."/>
            <person name="Willows R."/>
            <person name="Wilson N."/>
            <person name="Zimmer S.L."/>
            <person name="Allmer J."/>
            <person name="Balk J."/>
            <person name="Bisova K."/>
            <person name="Chen C.J."/>
            <person name="Elias M."/>
            <person name="Gendler K."/>
            <person name="Hauser C."/>
            <person name="Lamb M.R."/>
            <person name="Ledford H."/>
            <person name="Long J.C."/>
            <person name="Minagawa J."/>
            <person name="Page M.D."/>
            <person name="Pan J."/>
            <person name="Pootakham W."/>
            <person name="Roje S."/>
            <person name="Rose A."/>
            <person name="Stahlberg E."/>
            <person name="Terauchi A.M."/>
            <person name="Yang P."/>
            <person name="Ball S."/>
            <person name="Bowler C."/>
            <person name="Dieckmann C.L."/>
            <person name="Gladyshev V.N."/>
            <person name="Green P."/>
            <person name="Jorgensen R."/>
            <person name="Mayfield S."/>
            <person name="Mueller-Roeber B."/>
            <person name="Rajamani S."/>
            <person name="Sayre R.T."/>
            <person name="Brokstein P."/>
            <person name="Dubchak I."/>
            <person name="Goodstein D."/>
            <person name="Hornick L."/>
            <person name="Huang Y.W."/>
            <person name="Jhaveri J."/>
            <person name="Luo Y."/>
            <person name="Martinez D."/>
            <person name="Ngau W.C."/>
            <person name="Otillar B."/>
            <person name="Poliakov A."/>
            <person name="Porter A."/>
            <person name="Szajkowski L."/>
            <person name="Werner G."/>
            <person name="Zhou K."/>
            <person name="Grigoriev I.V."/>
            <person name="Rokhsar D.S."/>
            <person name="Grossman A.R."/>
        </authorList>
    </citation>
    <scope>NUCLEOTIDE SEQUENCE [LARGE SCALE GENOMIC DNA]</scope>
    <source>
        <strain evidence="5">CC-503</strain>
    </source>
</reference>
<evidence type="ECO:0007829" key="8">
    <source>
        <dbReference type="PDB" id="8XQX"/>
    </source>
</evidence>
<dbReference type="Gene3D" id="3.40.1500.20">
    <property type="match status" value="1"/>
</dbReference>
<evidence type="ECO:0000256" key="2">
    <source>
        <dbReference type="ARBA" id="ARBA00023002"/>
    </source>
</evidence>
<comment type="similarity">
    <text evidence="1">Belongs to the HY2 family.</text>
</comment>
<dbReference type="GO" id="GO:0016636">
    <property type="term" value="F:oxidoreductase activity, acting on the CH-CH group of donors, iron-sulfur protein as acceptor"/>
    <property type="evidence" value="ECO:0007669"/>
    <property type="project" value="InterPro"/>
</dbReference>
<evidence type="ECO:0000256" key="3">
    <source>
        <dbReference type="SAM" id="MobiDB-lite"/>
    </source>
</evidence>
<dbReference type="BioCyc" id="CHLAMY:CHLREDRAFT_156256-MONOMER"/>
<dbReference type="PDB" id="8XQX">
    <property type="method" value="EM"/>
    <property type="resolution" value="2.80 A"/>
    <property type="chains" value="H=1-555"/>
</dbReference>